<reference evidence="2 3" key="1">
    <citation type="submission" date="2019-09" db="EMBL/GenBank/DDBJ databases">
        <title>Taxonomic organization of the family Brucellaceae based on a phylogenomic approach.</title>
        <authorList>
            <person name="Leclercq S."/>
            <person name="Cloeckaert A."/>
            <person name="Zygmunt M.S."/>
        </authorList>
    </citation>
    <scope>NUCLEOTIDE SEQUENCE [LARGE SCALE GENOMIC DNA]</scope>
    <source>
        <strain evidence="2 3">CCUG 34461</strain>
    </source>
</reference>
<feature type="signal peptide" evidence="1">
    <location>
        <begin position="1"/>
        <end position="23"/>
    </location>
</feature>
<proteinExistence type="predicted"/>
<dbReference type="Proteomes" id="UP000441102">
    <property type="component" value="Unassembled WGS sequence"/>
</dbReference>
<keyword evidence="1" id="KW-0732">Signal</keyword>
<name>A0A6I0DFZ1_BRUAN</name>
<protein>
    <submittedName>
        <fullName evidence="2">Ester cyclase</fullName>
    </submittedName>
</protein>
<dbReference type="GO" id="GO:0030638">
    <property type="term" value="P:polyketide metabolic process"/>
    <property type="evidence" value="ECO:0007669"/>
    <property type="project" value="InterPro"/>
</dbReference>
<evidence type="ECO:0000313" key="3">
    <source>
        <dbReference type="Proteomes" id="UP000441102"/>
    </source>
</evidence>
<feature type="chain" id="PRO_5026032025" evidence="1">
    <location>
        <begin position="24"/>
        <end position="165"/>
    </location>
</feature>
<organism evidence="2 3">
    <name type="scientific">Brucella anthropi</name>
    <name type="common">Ochrobactrum anthropi</name>
    <dbReference type="NCBI Taxonomy" id="529"/>
    <lineage>
        <taxon>Bacteria</taxon>
        <taxon>Pseudomonadati</taxon>
        <taxon>Pseudomonadota</taxon>
        <taxon>Alphaproteobacteria</taxon>
        <taxon>Hyphomicrobiales</taxon>
        <taxon>Brucellaceae</taxon>
        <taxon>Brucella/Ochrobactrum group</taxon>
        <taxon>Brucella</taxon>
    </lineage>
</organism>
<gene>
    <name evidence="2" type="ORF">F9L06_25050</name>
</gene>
<dbReference type="Gene3D" id="3.10.450.50">
    <property type="match status" value="1"/>
</dbReference>
<dbReference type="Pfam" id="PF07366">
    <property type="entry name" value="SnoaL"/>
    <property type="match status" value="1"/>
</dbReference>
<dbReference type="RefSeq" id="WP_151577161.1">
    <property type="nucleotide sequence ID" value="NZ_WBWX01000019.1"/>
</dbReference>
<evidence type="ECO:0000256" key="1">
    <source>
        <dbReference type="SAM" id="SignalP"/>
    </source>
</evidence>
<dbReference type="SUPFAM" id="SSF54427">
    <property type="entry name" value="NTF2-like"/>
    <property type="match status" value="1"/>
</dbReference>
<dbReference type="InterPro" id="IPR009959">
    <property type="entry name" value="Cyclase_SnoaL-like"/>
</dbReference>
<accession>A0A6I0DFZ1</accession>
<sequence>MSILKATGRILAAIISSTVPASAQMPLSQDQAMALVTPIYADLTASSSSDVRMFLEKATTEDWQNCATNDSCETREETIARWSGRITRIPDFTFDMREVLVSGNKIIVRSQAKGSPSEPFMGVPTNGRSFQLMTIDIHEVSDGKIIRTYHVEDWSKAIRQLRGEP</sequence>
<dbReference type="InterPro" id="IPR032710">
    <property type="entry name" value="NTF2-like_dom_sf"/>
</dbReference>
<evidence type="ECO:0000313" key="2">
    <source>
        <dbReference type="EMBL" id="KAB2790335.1"/>
    </source>
</evidence>
<dbReference type="EMBL" id="WBWX01000019">
    <property type="protein sequence ID" value="KAB2790335.1"/>
    <property type="molecule type" value="Genomic_DNA"/>
</dbReference>
<comment type="caution">
    <text evidence="2">The sequence shown here is derived from an EMBL/GenBank/DDBJ whole genome shotgun (WGS) entry which is preliminary data.</text>
</comment>
<dbReference type="AlphaFoldDB" id="A0A6I0DFZ1"/>